<keyword evidence="2" id="KW-1185">Reference proteome</keyword>
<dbReference type="Proteomes" id="UP000063964">
    <property type="component" value="Chromosome"/>
</dbReference>
<reference evidence="2" key="1">
    <citation type="submission" date="2016-02" db="EMBL/GenBank/DDBJ databases">
        <authorList>
            <person name="Holder M.E."/>
            <person name="Ajami N.J."/>
            <person name="Petrosino J.F."/>
        </authorList>
    </citation>
    <scope>NUCLEOTIDE SEQUENCE [LARGE SCALE GENOMIC DNA]</scope>
    <source>
        <strain evidence="2">DSM 12838</strain>
    </source>
</reference>
<dbReference type="EMBL" id="CP014230">
    <property type="protein sequence ID" value="AMD93594.1"/>
    <property type="molecule type" value="Genomic_DNA"/>
</dbReference>
<sequence>MHGGKEGEASFCITRGDATPSLEVKKGVPDQVAYTVQFSVIIALFPAIFSGRDDGLAAGLNNLVCKFIAVISAISQKHLRAQAVNQCARFLAISSGTFCNSNSERHTMRIHGQMYFGVEPPFAQLIAWLPPTAPAAWGCTLQCLASIISHS</sequence>
<accession>A0A0X8JRI8</accession>
<proteinExistence type="predicted"/>
<dbReference type="AlphaFoldDB" id="A0A0X8JRI8"/>
<protein>
    <submittedName>
        <fullName evidence="1">Uncharacterized protein</fullName>
    </submittedName>
</protein>
<evidence type="ECO:0000313" key="1">
    <source>
        <dbReference type="EMBL" id="AMD93594.1"/>
    </source>
</evidence>
<organism evidence="1 2">
    <name type="scientific">Desulfomicrobium orale DSM 12838</name>
    <dbReference type="NCBI Taxonomy" id="888061"/>
    <lineage>
        <taxon>Bacteria</taxon>
        <taxon>Pseudomonadati</taxon>
        <taxon>Thermodesulfobacteriota</taxon>
        <taxon>Desulfovibrionia</taxon>
        <taxon>Desulfovibrionales</taxon>
        <taxon>Desulfomicrobiaceae</taxon>
        <taxon>Desulfomicrobium</taxon>
    </lineage>
</organism>
<name>A0A0X8JRI8_9BACT</name>
<dbReference type="KEGG" id="doa:AXF15_11100"/>
<gene>
    <name evidence="1" type="ORF">AXF15_11100</name>
</gene>
<evidence type="ECO:0000313" key="2">
    <source>
        <dbReference type="Proteomes" id="UP000063964"/>
    </source>
</evidence>